<dbReference type="PANTHER" id="PTHR42774:SF3">
    <property type="entry name" value="KETOHEXOKINASE"/>
    <property type="match status" value="1"/>
</dbReference>
<accession>A0A381NRS9</accession>
<protein>
    <recommendedName>
        <fullName evidence="1">Carbohydrate kinase PfkB domain-containing protein</fullName>
    </recommendedName>
</protein>
<evidence type="ECO:0000259" key="1">
    <source>
        <dbReference type="Pfam" id="PF00294"/>
    </source>
</evidence>
<feature type="domain" description="Carbohydrate kinase PfkB" evidence="1">
    <location>
        <begin position="66"/>
        <end position="304"/>
    </location>
</feature>
<evidence type="ECO:0000313" key="2">
    <source>
        <dbReference type="EMBL" id="SUZ57039.1"/>
    </source>
</evidence>
<dbReference type="InterPro" id="IPR052562">
    <property type="entry name" value="Ketohexokinase-related"/>
</dbReference>
<name>A0A381NRS9_9ZZZZ</name>
<dbReference type="EMBL" id="UINC01000538">
    <property type="protein sequence ID" value="SUZ57039.1"/>
    <property type="molecule type" value="Genomic_DNA"/>
</dbReference>
<reference evidence="2" key="1">
    <citation type="submission" date="2018-05" db="EMBL/GenBank/DDBJ databases">
        <authorList>
            <person name="Lanie J.A."/>
            <person name="Ng W.-L."/>
            <person name="Kazmierczak K.M."/>
            <person name="Andrzejewski T.M."/>
            <person name="Davidsen T.M."/>
            <person name="Wayne K.J."/>
            <person name="Tettelin H."/>
            <person name="Glass J.I."/>
            <person name="Rusch D."/>
            <person name="Podicherti R."/>
            <person name="Tsui H.-C.T."/>
            <person name="Winkler M.E."/>
        </authorList>
    </citation>
    <scope>NUCLEOTIDE SEQUENCE</scope>
</reference>
<dbReference type="AlphaFoldDB" id="A0A381NRS9"/>
<dbReference type="InterPro" id="IPR029056">
    <property type="entry name" value="Ribokinase-like"/>
</dbReference>
<dbReference type="InterPro" id="IPR011611">
    <property type="entry name" value="PfkB_dom"/>
</dbReference>
<proteinExistence type="predicted"/>
<gene>
    <name evidence="2" type="ORF">METZ01_LOCUS9893</name>
</gene>
<sequence>MGYGPKMRMQGGKTSINTDLKGSIDVACIGMLTPAEVYVVDQMPDWNTGRSWKTRADFISDDAAIVACCIKKWGLISGLVCNKLGNDISGQNVIDELESLGVIGQFLKDENLTTPYEIVISDSIGGRTYIWDRREDLLSTMEVADTSIIEAAKCVYADWYDYPHNLPAIKEALHQNIPLLINIEDQYENFESIKELVRLATWVQCTPNQTNNRHRRDETCRQLLKEGVEGVIFSGSEEGCMWVTNSESFAVKAPPIDLVDANGAGAVLSSGFLYGYSKGWDSETSCRFAVSAASLQCQEISPSALPVERIIEVSQGLETVRS</sequence>
<dbReference type="Pfam" id="PF00294">
    <property type="entry name" value="PfkB"/>
    <property type="match status" value="1"/>
</dbReference>
<organism evidence="2">
    <name type="scientific">marine metagenome</name>
    <dbReference type="NCBI Taxonomy" id="408172"/>
    <lineage>
        <taxon>unclassified sequences</taxon>
        <taxon>metagenomes</taxon>
        <taxon>ecological metagenomes</taxon>
    </lineage>
</organism>
<dbReference type="Gene3D" id="3.40.1190.20">
    <property type="match status" value="1"/>
</dbReference>
<dbReference type="SUPFAM" id="SSF53613">
    <property type="entry name" value="Ribokinase-like"/>
    <property type="match status" value="1"/>
</dbReference>
<dbReference type="PANTHER" id="PTHR42774">
    <property type="entry name" value="PHOSPHOTRANSFERASE SYSTEM TRANSPORT PROTEIN"/>
    <property type="match status" value="1"/>
</dbReference>